<keyword evidence="3" id="KW-0472">Membrane</keyword>
<dbReference type="WBParaSite" id="GPUH_0001525301-mRNA-1">
    <property type="protein sequence ID" value="GPUH_0001525301-mRNA-1"/>
    <property type="gene ID" value="GPUH_0001525301"/>
</dbReference>
<accession>A0A183E2P2</accession>
<feature type="transmembrane region" description="Helical" evidence="3">
    <location>
        <begin position="27"/>
        <end position="56"/>
    </location>
</feature>
<evidence type="ECO:0000256" key="3">
    <source>
        <dbReference type="SAM" id="Phobius"/>
    </source>
</evidence>
<protein>
    <submittedName>
        <fullName evidence="6">MFS domain-containing protein</fullName>
    </submittedName>
</protein>
<dbReference type="Gene3D" id="1.20.1250.20">
    <property type="entry name" value="MFS general substrate transporter like domains"/>
    <property type="match status" value="1"/>
</dbReference>
<reference evidence="6" key="1">
    <citation type="submission" date="2016-06" db="UniProtKB">
        <authorList>
            <consortium name="WormBaseParasite"/>
        </authorList>
    </citation>
    <scope>IDENTIFICATION</scope>
</reference>
<dbReference type="PANTHER" id="PTHR48020:SF12">
    <property type="entry name" value="PROTON MYO-INOSITOL COTRANSPORTER"/>
    <property type="match status" value="1"/>
</dbReference>
<evidence type="ECO:0000313" key="6">
    <source>
        <dbReference type="WBParaSite" id="GPUH_0001525301-mRNA-1"/>
    </source>
</evidence>
<evidence type="ECO:0000256" key="2">
    <source>
        <dbReference type="SAM" id="MobiDB-lite"/>
    </source>
</evidence>
<reference evidence="4 5" key="2">
    <citation type="submission" date="2018-11" db="EMBL/GenBank/DDBJ databases">
        <authorList>
            <consortium name="Pathogen Informatics"/>
        </authorList>
    </citation>
    <scope>NUCLEOTIDE SEQUENCE [LARGE SCALE GENOMIC DNA]</scope>
</reference>
<dbReference type="GO" id="GO:0005366">
    <property type="term" value="F:myo-inositol:proton symporter activity"/>
    <property type="evidence" value="ECO:0007669"/>
    <property type="project" value="TreeGrafter"/>
</dbReference>
<feature type="compositionally biased region" description="Basic and acidic residues" evidence="2">
    <location>
        <begin position="10"/>
        <end position="22"/>
    </location>
</feature>
<dbReference type="EMBL" id="UYRT01082186">
    <property type="protein sequence ID" value="VDN25613.1"/>
    <property type="molecule type" value="Genomic_DNA"/>
</dbReference>
<dbReference type="InterPro" id="IPR036259">
    <property type="entry name" value="MFS_trans_sf"/>
</dbReference>
<dbReference type="Proteomes" id="UP000271098">
    <property type="component" value="Unassembled WGS sequence"/>
</dbReference>
<dbReference type="InterPro" id="IPR050814">
    <property type="entry name" value="Myo-inositol_Transporter"/>
</dbReference>
<keyword evidence="3" id="KW-0812">Transmembrane</keyword>
<gene>
    <name evidence="4" type="ORF">GPUH_LOCUS15231</name>
</gene>
<proteinExistence type="predicted"/>
<feature type="region of interest" description="Disordered" evidence="2">
    <location>
        <begin position="1"/>
        <end position="22"/>
    </location>
</feature>
<name>A0A183E2P2_9BILA</name>
<dbReference type="GO" id="GO:0016324">
    <property type="term" value="C:apical plasma membrane"/>
    <property type="evidence" value="ECO:0007669"/>
    <property type="project" value="TreeGrafter"/>
</dbReference>
<dbReference type="AlphaFoldDB" id="A0A183E2P2"/>
<feature type="transmembrane region" description="Helical" evidence="3">
    <location>
        <begin position="68"/>
        <end position="88"/>
    </location>
</feature>
<evidence type="ECO:0000256" key="1">
    <source>
        <dbReference type="ARBA" id="ARBA00022448"/>
    </source>
</evidence>
<keyword evidence="3" id="KW-1133">Transmembrane helix</keyword>
<dbReference type="PANTHER" id="PTHR48020">
    <property type="entry name" value="PROTON MYO-INOSITOL COTRANSPORTER"/>
    <property type="match status" value="1"/>
</dbReference>
<evidence type="ECO:0000313" key="5">
    <source>
        <dbReference type="Proteomes" id="UP000271098"/>
    </source>
</evidence>
<evidence type="ECO:0000313" key="4">
    <source>
        <dbReference type="EMBL" id="VDN25613.1"/>
    </source>
</evidence>
<organism evidence="6">
    <name type="scientific">Gongylonema pulchrum</name>
    <dbReference type="NCBI Taxonomy" id="637853"/>
    <lineage>
        <taxon>Eukaryota</taxon>
        <taxon>Metazoa</taxon>
        <taxon>Ecdysozoa</taxon>
        <taxon>Nematoda</taxon>
        <taxon>Chromadorea</taxon>
        <taxon>Rhabditida</taxon>
        <taxon>Spirurina</taxon>
        <taxon>Spiruromorpha</taxon>
        <taxon>Spiruroidea</taxon>
        <taxon>Gongylonematidae</taxon>
        <taxon>Gongylonema</taxon>
    </lineage>
</organism>
<dbReference type="OrthoDB" id="5849205at2759"/>
<sequence length="90" mass="9601">MVQVAVADNDQIHGHQGPEKRTKPNTYIYLLTLMAAMGGLLFGYDTGIVSGAMLYLPSSKNMEGWTTIWQEVIISVTPGMAGVAALCAGQ</sequence>
<dbReference type="SUPFAM" id="SSF103473">
    <property type="entry name" value="MFS general substrate transporter"/>
    <property type="match status" value="1"/>
</dbReference>
<keyword evidence="1" id="KW-0813">Transport</keyword>
<keyword evidence="5" id="KW-1185">Reference proteome</keyword>